<evidence type="ECO:0000256" key="9">
    <source>
        <dbReference type="ARBA" id="ARBA00023128"/>
    </source>
</evidence>
<comment type="function">
    <text evidence="11">Component of the ubiquinol-cytochrome c oxidoreductase, a multisubunit transmembrane complex that is part of the mitochondrial electron transport chain which drives oxidative phosphorylation. The complex plays an important role in the uptake of multiple carbon sources present in different host niches.</text>
</comment>
<evidence type="ECO:0000256" key="7">
    <source>
        <dbReference type="ARBA" id="ARBA00022982"/>
    </source>
</evidence>
<name>A0ABY8ES11_MALFU</name>
<keyword evidence="5" id="KW-0812">Transmembrane</keyword>
<evidence type="ECO:0000256" key="5">
    <source>
        <dbReference type="ARBA" id="ARBA00022692"/>
    </source>
</evidence>
<keyword evidence="9 11" id="KW-0496">Mitochondrion</keyword>
<gene>
    <name evidence="12" type="primary">QCR8</name>
    <name evidence="12" type="ORF">GLX27_003041</name>
</gene>
<reference evidence="12 13" key="1">
    <citation type="journal article" date="2020" name="Elife">
        <title>Loss of centromere function drives karyotype evolution in closely related Malassezia species.</title>
        <authorList>
            <person name="Sankaranarayanan S.R."/>
            <person name="Ianiri G."/>
            <person name="Coelho M.A."/>
            <person name="Reza M.H."/>
            <person name="Thimmappa B.C."/>
            <person name="Ganguly P."/>
            <person name="Vadnala R.N."/>
            <person name="Sun S."/>
            <person name="Siddharthan R."/>
            <person name="Tellgren-Roth C."/>
            <person name="Dawson T.L."/>
            <person name="Heitman J."/>
            <person name="Sanyal K."/>
        </authorList>
    </citation>
    <scope>NUCLEOTIDE SEQUENCE [LARGE SCALE GENOMIC DNA]</scope>
    <source>
        <strain evidence="12">CBS14141</strain>
    </source>
</reference>
<keyword evidence="3 11" id="KW-0813">Transport</keyword>
<keyword evidence="6 11" id="KW-0999">Mitochondrion inner membrane</keyword>
<dbReference type="Pfam" id="PF02939">
    <property type="entry name" value="UcrQ"/>
    <property type="match status" value="1"/>
</dbReference>
<keyword evidence="7 11" id="KW-0249">Electron transport</keyword>
<comment type="subunit">
    <text evidence="11">Component of the ubiquinol-cytochrome c oxidoreductase (cytochrome b-c1 complex, complex III, CIII), a multisubunit enzyme composed of 3 respiratory subunits cytochrome b, cytochrome c1 and Rieske protein, 2 core protein subunits, and additional low-molecular weight protein subunits. The complex exists as an obligatory dimer and forms supercomplexes (SCs) in the inner mitochondrial membrane with cytochrome c oxidase (complex IV, CIV).</text>
</comment>
<evidence type="ECO:0000256" key="10">
    <source>
        <dbReference type="ARBA" id="ARBA00023136"/>
    </source>
</evidence>
<dbReference type="SUPFAM" id="SSF81508">
    <property type="entry name" value="Ubiquinone-binding protein QP-C of cytochrome bc1 complex (Ubiquinol-cytochrome c reductase)"/>
    <property type="match status" value="1"/>
</dbReference>
<evidence type="ECO:0000256" key="3">
    <source>
        <dbReference type="ARBA" id="ARBA00022448"/>
    </source>
</evidence>
<sequence>MRPSSIVQSGMPTGDKWIGWYGHFGGPTQKYIKTYTLSPFQQNPFAGVLKGYLFNGFRRTVANLPYAGIPFVAGYFIYTWGNKEFAYVNSKAGHLAAGHHEEE</sequence>
<evidence type="ECO:0000313" key="12">
    <source>
        <dbReference type="EMBL" id="WFD48371.1"/>
    </source>
</evidence>
<dbReference type="Gene3D" id="1.20.5.210">
    <property type="entry name" value="Cytochrome b-c1 complex subunit 8"/>
    <property type="match status" value="1"/>
</dbReference>
<dbReference type="PANTHER" id="PTHR12119">
    <property type="entry name" value="UBIQUINOL-CYTOCHROME C REDUCTASE COMPLEX UBIQUINONE-BINDING PROTEIN QP-C"/>
    <property type="match status" value="1"/>
</dbReference>
<protein>
    <recommendedName>
        <fullName evidence="11">Cytochrome b-c1 complex subunit 8</fullName>
    </recommendedName>
    <alternativeName>
        <fullName evidence="11">Complex III subunit 8</fullName>
    </alternativeName>
</protein>
<comment type="subcellular location">
    <subcellularLocation>
        <location evidence="1 11">Mitochondrion inner membrane</location>
        <topology evidence="1 11">Single-pass membrane protein</topology>
    </subcellularLocation>
</comment>
<evidence type="ECO:0000313" key="13">
    <source>
        <dbReference type="Proteomes" id="UP000818624"/>
    </source>
</evidence>
<keyword evidence="4 11" id="KW-0679">Respiratory chain</keyword>
<keyword evidence="13" id="KW-1185">Reference proteome</keyword>
<dbReference type="EMBL" id="CP046236">
    <property type="protein sequence ID" value="WFD48371.1"/>
    <property type="molecule type" value="Genomic_DNA"/>
</dbReference>
<evidence type="ECO:0000256" key="1">
    <source>
        <dbReference type="ARBA" id="ARBA00004434"/>
    </source>
</evidence>
<evidence type="ECO:0000256" key="4">
    <source>
        <dbReference type="ARBA" id="ARBA00022660"/>
    </source>
</evidence>
<dbReference type="InterPro" id="IPR004205">
    <property type="entry name" value="Cyt_bc1_su8"/>
</dbReference>
<keyword evidence="8" id="KW-1133">Transmembrane helix</keyword>
<evidence type="ECO:0000256" key="2">
    <source>
        <dbReference type="ARBA" id="ARBA00007668"/>
    </source>
</evidence>
<proteinExistence type="inferred from homology"/>
<evidence type="ECO:0000256" key="11">
    <source>
        <dbReference type="RuleBase" id="RU368118"/>
    </source>
</evidence>
<evidence type="ECO:0000256" key="6">
    <source>
        <dbReference type="ARBA" id="ARBA00022792"/>
    </source>
</evidence>
<organism evidence="12 13">
    <name type="scientific">Malassezia furfur</name>
    <name type="common">Pityriasis versicolor infection agent</name>
    <name type="synonym">Pityrosporum furfur</name>
    <dbReference type="NCBI Taxonomy" id="55194"/>
    <lineage>
        <taxon>Eukaryota</taxon>
        <taxon>Fungi</taxon>
        <taxon>Dikarya</taxon>
        <taxon>Basidiomycota</taxon>
        <taxon>Ustilaginomycotina</taxon>
        <taxon>Malasseziomycetes</taxon>
        <taxon>Malasseziales</taxon>
        <taxon>Malasseziaceae</taxon>
        <taxon>Malassezia</taxon>
    </lineage>
</organism>
<evidence type="ECO:0000256" key="8">
    <source>
        <dbReference type="ARBA" id="ARBA00022989"/>
    </source>
</evidence>
<dbReference type="Proteomes" id="UP000818624">
    <property type="component" value="Chromosome 3"/>
</dbReference>
<comment type="similarity">
    <text evidence="2 11">Belongs to the UQCRQ/QCR8 family.</text>
</comment>
<accession>A0ABY8ES11</accession>
<keyword evidence="10" id="KW-0472">Membrane</keyword>
<dbReference type="PANTHER" id="PTHR12119:SF2">
    <property type="entry name" value="CYTOCHROME B-C1 COMPLEX SUBUNIT 8"/>
    <property type="match status" value="1"/>
</dbReference>
<dbReference type="InterPro" id="IPR036642">
    <property type="entry name" value="Cyt_bc1_su8_sf"/>
</dbReference>